<dbReference type="GO" id="GO:0005524">
    <property type="term" value="F:ATP binding"/>
    <property type="evidence" value="ECO:0007669"/>
    <property type="project" value="UniProtKB-KW"/>
</dbReference>
<evidence type="ECO:0000313" key="18">
    <source>
        <dbReference type="Proteomes" id="UP000648239"/>
    </source>
</evidence>
<comment type="similarity">
    <text evidence="4">Belongs to the PEP-utilizing enzyme family.</text>
</comment>
<evidence type="ECO:0000256" key="4">
    <source>
        <dbReference type="ARBA" id="ARBA00007837"/>
    </source>
</evidence>
<keyword evidence="8" id="KW-0479">Metal-binding</keyword>
<dbReference type="InterPro" id="IPR002934">
    <property type="entry name" value="Polymerase_NTP_transf_dom"/>
</dbReference>
<dbReference type="Proteomes" id="UP000648239">
    <property type="component" value="Unassembled WGS sequence"/>
</dbReference>
<evidence type="ECO:0000256" key="3">
    <source>
        <dbReference type="ARBA" id="ARBA00004742"/>
    </source>
</evidence>
<reference evidence="17 18" key="1">
    <citation type="submission" date="2020-08" db="EMBL/GenBank/DDBJ databases">
        <title>Acidobacteriota in marine sediments use diverse sulfur dissimilation pathways.</title>
        <authorList>
            <person name="Wasmund K."/>
        </authorList>
    </citation>
    <scope>NUCLEOTIDE SEQUENCE [LARGE SCALE GENOMIC DNA]</scope>
    <source>
        <strain evidence="17">MAG AM4</strain>
    </source>
</reference>
<comment type="catalytic activity">
    <reaction evidence="14">
        <text>pyruvate + ATP + H2O = phosphoenolpyruvate + AMP + phosphate + 2 H(+)</text>
        <dbReference type="Rhea" id="RHEA:11364"/>
        <dbReference type="ChEBI" id="CHEBI:15361"/>
        <dbReference type="ChEBI" id="CHEBI:15377"/>
        <dbReference type="ChEBI" id="CHEBI:15378"/>
        <dbReference type="ChEBI" id="CHEBI:30616"/>
        <dbReference type="ChEBI" id="CHEBI:43474"/>
        <dbReference type="ChEBI" id="CHEBI:58702"/>
        <dbReference type="ChEBI" id="CHEBI:456215"/>
        <dbReference type="EC" id="2.7.9.2"/>
    </reaction>
</comment>
<dbReference type="GO" id="GO:0046872">
    <property type="term" value="F:metal ion binding"/>
    <property type="evidence" value="ECO:0007669"/>
    <property type="project" value="UniProtKB-KW"/>
</dbReference>
<comment type="caution">
    <text evidence="17">The sequence shown here is derived from an EMBL/GenBank/DDBJ whole genome shotgun (WGS) entry which is preliminary data.</text>
</comment>
<feature type="domain" description="Pyruvate phosphate dikinase AMP/ATP-binding" evidence="15">
    <location>
        <begin position="344"/>
        <end position="724"/>
    </location>
</feature>
<accession>A0A8J7CKI1</accession>
<keyword evidence="9" id="KW-0547">Nucleotide-binding</keyword>
<evidence type="ECO:0000256" key="9">
    <source>
        <dbReference type="ARBA" id="ARBA00022741"/>
    </source>
</evidence>
<evidence type="ECO:0000256" key="5">
    <source>
        <dbReference type="ARBA" id="ARBA00011996"/>
    </source>
</evidence>
<dbReference type="PANTHER" id="PTHR43030:SF1">
    <property type="entry name" value="PHOSPHOENOLPYRUVATE SYNTHASE"/>
    <property type="match status" value="1"/>
</dbReference>
<evidence type="ECO:0000256" key="11">
    <source>
        <dbReference type="ARBA" id="ARBA00022840"/>
    </source>
</evidence>
<evidence type="ECO:0000256" key="12">
    <source>
        <dbReference type="ARBA" id="ARBA00022842"/>
    </source>
</evidence>
<dbReference type="EC" id="2.7.9.2" evidence="5"/>
<comment type="cofactor">
    <cofactor evidence="1">
        <name>Mg(2+)</name>
        <dbReference type="ChEBI" id="CHEBI:18420"/>
    </cofactor>
</comment>
<evidence type="ECO:0000256" key="2">
    <source>
        <dbReference type="ARBA" id="ARBA00002988"/>
    </source>
</evidence>
<organism evidence="17 18">
    <name type="scientific">Candidatus Polarisedimenticola svalbardensis</name>
    <dbReference type="NCBI Taxonomy" id="2886004"/>
    <lineage>
        <taxon>Bacteria</taxon>
        <taxon>Pseudomonadati</taxon>
        <taxon>Acidobacteriota</taxon>
        <taxon>Candidatus Polarisedimenticolia</taxon>
        <taxon>Candidatus Polarisedimenticolales</taxon>
        <taxon>Candidatus Polarisedimenticolaceae</taxon>
        <taxon>Candidatus Polarisedimenticola</taxon>
    </lineage>
</organism>
<dbReference type="Pfam" id="PF01909">
    <property type="entry name" value="NTP_transf_2"/>
    <property type="match status" value="1"/>
</dbReference>
<evidence type="ECO:0000256" key="7">
    <source>
        <dbReference type="ARBA" id="ARBA00022679"/>
    </source>
</evidence>
<dbReference type="GO" id="GO:0006094">
    <property type="term" value="P:gluconeogenesis"/>
    <property type="evidence" value="ECO:0007669"/>
    <property type="project" value="UniProtKB-UniPathway"/>
</dbReference>
<dbReference type="Gene3D" id="3.30.1490.20">
    <property type="entry name" value="ATP-grasp fold, A domain"/>
    <property type="match status" value="1"/>
</dbReference>
<sequence>MAKRSPMSSSLLDALHERAKELNCLYQVDEILNKEPEDLAKLAQEFLATLPAGWQYPDSCQARIQLTGQEHATPGYLESPWKMMTPIIVEGETVGELELSYKEQFPPADEGPFLKEERRLISAIAERVGHWVSKRKLERAMKDLEAMNGSLPEQVRKWNFVLGFLRSTDHRLLLRITRRLINHLCVQGIEEAEEILQQFTPGSPSHTRDAGDDNQPLARTVLQDIAALTDRAFKIAARELTDDELVGCIQSWMREDKAGFLYESLENMETSLADLGDAIVRYHSLNMDENELPLPVRTGLRVALLRRYFSDKLQFLNKAKDVVRVGDFYELVQHTISPARGHGKLGGKSSGLFTAKNIIKYEADSTDLLKEIRTPRTWYIASDATLQFIRYNNLEDIYYRKYCSIDQIRQEYPNLVQVFKNSAFPPEIVNGLSAVLDEFSDVPIIVRSSSLLEDQSGAAFSGKYKSLFLANLGSKKERLAALQDAIAEVYASIFGPDPIEYRAQRGLLDVHEEMGIMIQEVVGTKVGPYFLPAFSGVALSNNEFRWSSRIKQDDGLVRLVPGLGTRAVDRLGDDYPILVAPGQPGLRVNVTLDEVLRYSPRYADAINLETRSFETVDFLDLIKTHGDEFPMLAKIVSEITPDGVRQPIGFSTDFAEGDFAVTFESLLSGTPFIAQIRTMLKLLEEKLDTPVDLEFASDGTHLYLLQCRPQSYSRYQAPAAIPRDIPRERILFSADRYVSNGYVPDVTHIVYVDPDEYAQLQNLDDLKEVGRTVSRLNTLLPKRQFILMGPGRWGSRGDITLGVNVTYSDINNTSMLVEIAQAKGGYVPDLSFGTHFFQDLVEAEIRYLPLYPDEDGIIFSESFFRCKKNILAELLPEAEHLSQVVKVIDLPRVTEGKILRVLLNADLDEAIGVLSEPTATREVQEYGEEKPADPFKGVHWNWRMRMAERIAGELGDKEFGIKAAYVFGSTKNATAGPGSDLDMILHFNGTKEQEKDLMIWLDGWSQALAEMNYLRTGYVAKRLLDVHLITDDDIRKQNSYASKIGAVTDAARELPISKP</sequence>
<dbReference type="PANTHER" id="PTHR43030">
    <property type="entry name" value="PHOSPHOENOLPYRUVATE SYNTHASE"/>
    <property type="match status" value="1"/>
</dbReference>
<keyword evidence="7" id="KW-0808">Transferase</keyword>
<protein>
    <recommendedName>
        <fullName evidence="6">Phosphoenolpyruvate synthase</fullName>
        <ecNumber evidence="5">2.7.9.2</ecNumber>
    </recommendedName>
    <alternativeName>
        <fullName evidence="13">Pyruvate, water dikinase</fullName>
    </alternativeName>
</protein>
<dbReference type="SUPFAM" id="SSF56059">
    <property type="entry name" value="Glutathione synthetase ATP-binding domain-like"/>
    <property type="match status" value="1"/>
</dbReference>
<keyword evidence="10" id="KW-0418">Kinase</keyword>
<evidence type="ECO:0000256" key="8">
    <source>
        <dbReference type="ARBA" id="ARBA00022723"/>
    </source>
</evidence>
<evidence type="ECO:0000256" key="13">
    <source>
        <dbReference type="ARBA" id="ARBA00033470"/>
    </source>
</evidence>
<dbReference type="AlphaFoldDB" id="A0A8J7CKI1"/>
<evidence type="ECO:0000259" key="16">
    <source>
        <dbReference type="Pfam" id="PF01909"/>
    </source>
</evidence>
<dbReference type="GO" id="GO:0008986">
    <property type="term" value="F:pyruvate, water dikinase activity"/>
    <property type="evidence" value="ECO:0007669"/>
    <property type="project" value="UniProtKB-EC"/>
</dbReference>
<feature type="domain" description="Polymerase nucleotidyl transferase" evidence="16">
    <location>
        <begin position="956"/>
        <end position="1014"/>
    </location>
</feature>
<keyword evidence="11" id="KW-0067">ATP-binding</keyword>
<dbReference type="InterPro" id="IPR043519">
    <property type="entry name" value="NT_sf"/>
</dbReference>
<dbReference type="InterPro" id="IPR002192">
    <property type="entry name" value="PPDK_AMP/ATP-bd"/>
</dbReference>
<evidence type="ECO:0000256" key="14">
    <source>
        <dbReference type="ARBA" id="ARBA00047700"/>
    </source>
</evidence>
<proteinExistence type="inferred from homology"/>
<dbReference type="GO" id="GO:0016779">
    <property type="term" value="F:nucleotidyltransferase activity"/>
    <property type="evidence" value="ECO:0007669"/>
    <property type="project" value="InterPro"/>
</dbReference>
<keyword evidence="12" id="KW-0460">Magnesium</keyword>
<evidence type="ECO:0000256" key="1">
    <source>
        <dbReference type="ARBA" id="ARBA00001946"/>
    </source>
</evidence>
<evidence type="ECO:0000256" key="6">
    <source>
        <dbReference type="ARBA" id="ARBA00021623"/>
    </source>
</evidence>
<comment type="function">
    <text evidence="2">Catalyzes the phosphorylation of pyruvate to phosphoenolpyruvate.</text>
</comment>
<dbReference type="InterPro" id="IPR006319">
    <property type="entry name" value="PEP_synth"/>
</dbReference>
<dbReference type="InterPro" id="IPR013815">
    <property type="entry name" value="ATP_grasp_subdomain_1"/>
</dbReference>
<dbReference type="UniPathway" id="UPA00138"/>
<evidence type="ECO:0000259" key="15">
    <source>
        <dbReference type="Pfam" id="PF01326"/>
    </source>
</evidence>
<evidence type="ECO:0000313" key="17">
    <source>
        <dbReference type="EMBL" id="MBD3867213.1"/>
    </source>
</evidence>
<comment type="pathway">
    <text evidence="3">Carbohydrate biosynthesis; gluconeogenesis.</text>
</comment>
<dbReference type="EMBL" id="JACXWD010000007">
    <property type="protein sequence ID" value="MBD3867213.1"/>
    <property type="molecule type" value="Genomic_DNA"/>
</dbReference>
<dbReference type="Pfam" id="PF01326">
    <property type="entry name" value="PPDK_N"/>
    <property type="match status" value="1"/>
</dbReference>
<dbReference type="SUPFAM" id="SSF81301">
    <property type="entry name" value="Nucleotidyltransferase"/>
    <property type="match status" value="1"/>
</dbReference>
<evidence type="ECO:0000256" key="10">
    <source>
        <dbReference type="ARBA" id="ARBA00022777"/>
    </source>
</evidence>
<name>A0A8J7CKI1_9BACT</name>
<gene>
    <name evidence="17" type="ORF">IFK94_03725</name>
</gene>